<comment type="subcellular location">
    <subcellularLocation>
        <location evidence="1">Membrane</location>
        <topology evidence="1">Multi-pass membrane protein</topology>
    </subcellularLocation>
</comment>
<feature type="transmembrane region" description="Helical" evidence="6">
    <location>
        <begin position="98"/>
        <end position="122"/>
    </location>
</feature>
<feature type="transmembrane region" description="Helical" evidence="6">
    <location>
        <begin position="253"/>
        <end position="281"/>
    </location>
</feature>
<dbReference type="Proteomes" id="UP001161017">
    <property type="component" value="Unassembled WGS sequence"/>
</dbReference>
<feature type="transmembrane region" description="Helical" evidence="6">
    <location>
        <begin position="216"/>
        <end position="241"/>
    </location>
</feature>
<organism evidence="8 9">
    <name type="scientific">Ramalina farinacea</name>
    <dbReference type="NCBI Taxonomy" id="258253"/>
    <lineage>
        <taxon>Eukaryota</taxon>
        <taxon>Fungi</taxon>
        <taxon>Dikarya</taxon>
        <taxon>Ascomycota</taxon>
        <taxon>Pezizomycotina</taxon>
        <taxon>Lecanoromycetes</taxon>
        <taxon>OSLEUM clade</taxon>
        <taxon>Lecanoromycetidae</taxon>
        <taxon>Lecanorales</taxon>
        <taxon>Lecanorineae</taxon>
        <taxon>Ramalinaceae</taxon>
        <taxon>Ramalina</taxon>
    </lineage>
</organism>
<evidence type="ECO:0000313" key="9">
    <source>
        <dbReference type="Proteomes" id="UP001161017"/>
    </source>
</evidence>
<comment type="caution">
    <text evidence="8">The sequence shown here is derived from an EMBL/GenBank/DDBJ whole genome shotgun (WGS) entry which is preliminary data.</text>
</comment>
<feature type="transmembrane region" description="Helical" evidence="6">
    <location>
        <begin position="53"/>
        <end position="78"/>
    </location>
</feature>
<keyword evidence="4 6" id="KW-0472">Membrane</keyword>
<evidence type="ECO:0000256" key="4">
    <source>
        <dbReference type="ARBA" id="ARBA00023136"/>
    </source>
</evidence>
<feature type="transmembrane region" description="Helical" evidence="6">
    <location>
        <begin position="134"/>
        <end position="154"/>
    </location>
</feature>
<sequence>MSDSQDLQPGHDGENRGPASFGFVVAFTAVAAVAVSLRLYVRLWIVKSPGWDDVAIVVSLILAIASATCYGLAISYGYGRHIRSIPPLHIIEMIKWNVVGVATFYLGLLFSKVSVSLLLLRILGRAGNKYTKGFLWSMSALAGVISVMATGGILGEYGPVWKQWDDPQQVARSGDLAVKIGIVQGVIGALIDFALAVFPLTFLLRSSMPRRRKIIICGLMSCGVLAGVSSIARVVLSALLVSFGDFTYNGVVGWYLAVFEEVICIVVACAPCLTPLARLVVPKRSYGRESEAREMLT</sequence>
<proteinExistence type="inferred from homology"/>
<dbReference type="GO" id="GO:0016020">
    <property type="term" value="C:membrane"/>
    <property type="evidence" value="ECO:0007669"/>
    <property type="project" value="UniProtKB-SubCell"/>
</dbReference>
<keyword evidence="9" id="KW-1185">Reference proteome</keyword>
<evidence type="ECO:0000259" key="7">
    <source>
        <dbReference type="Pfam" id="PF20684"/>
    </source>
</evidence>
<dbReference type="PANTHER" id="PTHR33048">
    <property type="entry name" value="PTH11-LIKE INTEGRAL MEMBRANE PROTEIN (AFU_ORTHOLOGUE AFUA_5G11245)"/>
    <property type="match status" value="1"/>
</dbReference>
<evidence type="ECO:0000256" key="2">
    <source>
        <dbReference type="ARBA" id="ARBA00022692"/>
    </source>
</evidence>
<reference evidence="8" key="1">
    <citation type="journal article" date="2023" name="Genome Biol. Evol.">
        <title>First Whole Genome Sequence and Flow Cytometry Genome Size Data for the Lichen-Forming Fungus Ramalina farinacea (Ascomycota).</title>
        <authorList>
            <person name="Llewellyn T."/>
            <person name="Mian S."/>
            <person name="Hill R."/>
            <person name="Leitch I.J."/>
            <person name="Gaya E."/>
        </authorList>
    </citation>
    <scope>NUCLEOTIDE SEQUENCE</scope>
    <source>
        <strain evidence="8">LIQ254RAFAR</strain>
    </source>
</reference>
<comment type="similarity">
    <text evidence="5">Belongs to the SAT4 family.</text>
</comment>
<dbReference type="EMBL" id="JAPUFD010000014">
    <property type="protein sequence ID" value="MDI1491276.1"/>
    <property type="molecule type" value="Genomic_DNA"/>
</dbReference>
<gene>
    <name evidence="8" type="ORF">OHK93_002485</name>
</gene>
<dbReference type="InterPro" id="IPR049326">
    <property type="entry name" value="Rhodopsin_dom_fungi"/>
</dbReference>
<evidence type="ECO:0000256" key="5">
    <source>
        <dbReference type="ARBA" id="ARBA00038359"/>
    </source>
</evidence>
<keyword evidence="2 6" id="KW-0812">Transmembrane</keyword>
<feature type="domain" description="Rhodopsin" evidence="7">
    <location>
        <begin position="37"/>
        <end position="278"/>
    </location>
</feature>
<keyword evidence="3 6" id="KW-1133">Transmembrane helix</keyword>
<protein>
    <recommendedName>
        <fullName evidence="7">Rhodopsin domain-containing protein</fullName>
    </recommendedName>
</protein>
<evidence type="ECO:0000256" key="1">
    <source>
        <dbReference type="ARBA" id="ARBA00004141"/>
    </source>
</evidence>
<evidence type="ECO:0000313" key="8">
    <source>
        <dbReference type="EMBL" id="MDI1491276.1"/>
    </source>
</evidence>
<feature type="transmembrane region" description="Helical" evidence="6">
    <location>
        <begin position="20"/>
        <end position="41"/>
    </location>
</feature>
<evidence type="ECO:0000256" key="3">
    <source>
        <dbReference type="ARBA" id="ARBA00022989"/>
    </source>
</evidence>
<accession>A0AA43QU51</accession>
<evidence type="ECO:0000256" key="6">
    <source>
        <dbReference type="SAM" id="Phobius"/>
    </source>
</evidence>
<dbReference type="Pfam" id="PF20684">
    <property type="entry name" value="Fung_rhodopsin"/>
    <property type="match status" value="1"/>
</dbReference>
<dbReference type="InterPro" id="IPR052337">
    <property type="entry name" value="SAT4-like"/>
</dbReference>
<name>A0AA43QU51_9LECA</name>
<dbReference type="AlphaFoldDB" id="A0AA43QU51"/>
<feature type="transmembrane region" description="Helical" evidence="6">
    <location>
        <begin position="182"/>
        <end position="204"/>
    </location>
</feature>
<dbReference type="PANTHER" id="PTHR33048:SF146">
    <property type="entry name" value="INTEGRAL MEMBRANE PROTEIN"/>
    <property type="match status" value="1"/>
</dbReference>